<dbReference type="Proteomes" id="UP000008320">
    <property type="component" value="Chromosome"/>
</dbReference>
<dbReference type="HOGENOM" id="CLU_3381653_0_0_5"/>
<evidence type="ECO:0000313" key="2">
    <source>
        <dbReference type="Proteomes" id="UP000008320"/>
    </source>
</evidence>
<sequence>MCDAKVLYTGLLGYFLSLFHIENTEVISAIRYY</sequence>
<evidence type="ECO:0000313" key="1">
    <source>
        <dbReference type="EMBL" id="ABD44693.1"/>
    </source>
</evidence>
<name>Q2GG98_EHRCR</name>
<dbReference type="EMBL" id="CP000236">
    <property type="protein sequence ID" value="ABD44693.1"/>
    <property type="molecule type" value="Genomic_DNA"/>
</dbReference>
<keyword evidence="2" id="KW-1185">Reference proteome</keyword>
<proteinExistence type="predicted"/>
<protein>
    <submittedName>
        <fullName evidence="1">Uncharacterized protein</fullName>
    </submittedName>
</protein>
<organism evidence="1 2">
    <name type="scientific">Ehrlichia chaffeensis (strain ATCC CRL-10679 / Arkansas)</name>
    <dbReference type="NCBI Taxonomy" id="205920"/>
    <lineage>
        <taxon>Bacteria</taxon>
        <taxon>Pseudomonadati</taxon>
        <taxon>Pseudomonadota</taxon>
        <taxon>Alphaproteobacteria</taxon>
        <taxon>Rickettsiales</taxon>
        <taxon>Anaplasmataceae</taxon>
        <taxon>Ehrlichia</taxon>
    </lineage>
</organism>
<dbReference type="KEGG" id="ech:ECH_0733"/>
<gene>
    <name evidence="1" type="ordered locus">ECH_0733</name>
</gene>
<dbReference type="STRING" id="205920.ECH_0733"/>
<reference evidence="1 2" key="1">
    <citation type="journal article" date="2006" name="PLoS Genet.">
        <title>Comparative genomics of emerging human ehrlichiosis agents.</title>
        <authorList>
            <person name="Dunning Hotopp J.C."/>
            <person name="Lin M."/>
            <person name="Madupu R."/>
            <person name="Crabtree J."/>
            <person name="Angiuoli S.V."/>
            <person name="Eisen J.A."/>
            <person name="Seshadri R."/>
            <person name="Ren Q."/>
            <person name="Wu M."/>
            <person name="Utterback T.R."/>
            <person name="Smith S."/>
            <person name="Lewis M."/>
            <person name="Khouri H."/>
            <person name="Zhang C."/>
            <person name="Niu H."/>
            <person name="Lin Q."/>
            <person name="Ohashi N."/>
            <person name="Zhi N."/>
            <person name="Nelson W."/>
            <person name="Brinkac L.M."/>
            <person name="Dodson R.J."/>
            <person name="Rosovitz M.J."/>
            <person name="Sundaram J."/>
            <person name="Daugherty S.C."/>
            <person name="Davidsen T."/>
            <person name="Durkin A.S."/>
            <person name="Gwinn M."/>
            <person name="Haft D.H."/>
            <person name="Selengut J.D."/>
            <person name="Sullivan S.A."/>
            <person name="Zafar N."/>
            <person name="Zhou L."/>
            <person name="Benahmed F."/>
            <person name="Forberger H."/>
            <person name="Halpin R."/>
            <person name="Mulligan S."/>
            <person name="Robinson J."/>
            <person name="White O."/>
            <person name="Rikihisa Y."/>
            <person name="Tettelin H."/>
        </authorList>
    </citation>
    <scope>NUCLEOTIDE SEQUENCE [LARGE SCALE GENOMIC DNA]</scope>
    <source>
        <strain evidence="2">ATCC CRL-10679 / Arkansas</strain>
    </source>
</reference>
<accession>Q2GG98</accession>
<dbReference type="AlphaFoldDB" id="Q2GG98"/>